<proteinExistence type="predicted"/>
<comment type="caution">
    <text evidence="3">The sequence shown here is derived from an EMBL/GenBank/DDBJ whole genome shotgun (WGS) entry which is preliminary data.</text>
</comment>
<dbReference type="PANTHER" id="PTHR30204">
    <property type="entry name" value="REDOX-CYCLING DRUG-SENSING TRANSCRIPTIONAL ACTIVATOR SOXR"/>
    <property type="match status" value="1"/>
</dbReference>
<accession>A0ABV4VNV0</accession>
<organism evidence="3 4">
    <name type="scientific">Shewanella mangrovisoli</name>
    <dbReference type="NCBI Taxonomy" id="2864211"/>
    <lineage>
        <taxon>Bacteria</taxon>
        <taxon>Pseudomonadati</taxon>
        <taxon>Pseudomonadota</taxon>
        <taxon>Gammaproteobacteria</taxon>
        <taxon>Alteromonadales</taxon>
        <taxon>Shewanellaceae</taxon>
        <taxon>Shewanella</taxon>
    </lineage>
</organism>
<dbReference type="Pfam" id="PF13411">
    <property type="entry name" value="MerR_1"/>
    <property type="match status" value="1"/>
</dbReference>
<dbReference type="InterPro" id="IPR009061">
    <property type="entry name" value="DNA-bd_dom_put_sf"/>
</dbReference>
<keyword evidence="4" id="KW-1185">Reference proteome</keyword>
<gene>
    <name evidence="3" type="ORF">ACE02W_18805</name>
</gene>
<dbReference type="InterPro" id="IPR013216">
    <property type="entry name" value="Methyltransf_11"/>
</dbReference>
<evidence type="ECO:0000256" key="1">
    <source>
        <dbReference type="ARBA" id="ARBA00023125"/>
    </source>
</evidence>
<protein>
    <submittedName>
        <fullName evidence="3">MerR family transcriptional regulator</fullName>
    </submittedName>
</protein>
<dbReference type="CDD" id="cd02440">
    <property type="entry name" value="AdoMet_MTases"/>
    <property type="match status" value="1"/>
</dbReference>
<dbReference type="Gene3D" id="3.40.50.150">
    <property type="entry name" value="Vaccinia Virus protein VP39"/>
    <property type="match status" value="1"/>
</dbReference>
<dbReference type="SMART" id="SM00422">
    <property type="entry name" value="HTH_MERR"/>
    <property type="match status" value="1"/>
</dbReference>
<dbReference type="PANTHER" id="PTHR30204:SF97">
    <property type="entry name" value="MERR FAMILY REGULATORY PROTEIN"/>
    <property type="match status" value="1"/>
</dbReference>
<dbReference type="SUPFAM" id="SSF53335">
    <property type="entry name" value="S-adenosyl-L-methionine-dependent methyltransferases"/>
    <property type="match status" value="1"/>
</dbReference>
<dbReference type="EMBL" id="JBHFGU010000009">
    <property type="protein sequence ID" value="MFB2621871.1"/>
    <property type="molecule type" value="Genomic_DNA"/>
</dbReference>
<evidence type="ECO:0000259" key="2">
    <source>
        <dbReference type="PROSITE" id="PS50937"/>
    </source>
</evidence>
<feature type="domain" description="HTH merR-type" evidence="2">
    <location>
        <begin position="1"/>
        <end position="69"/>
    </location>
</feature>
<dbReference type="PROSITE" id="PS50937">
    <property type="entry name" value="HTH_MERR_2"/>
    <property type="match status" value="1"/>
</dbReference>
<reference evidence="3 4" key="1">
    <citation type="submission" date="2024-09" db="EMBL/GenBank/DDBJ databases">
        <authorList>
            <person name="Zhang Y."/>
        </authorList>
    </citation>
    <scope>NUCLEOTIDE SEQUENCE [LARGE SCALE GENOMIC DNA]</scope>
    <source>
        <strain evidence="3 4">ZJ318</strain>
    </source>
</reference>
<dbReference type="InterPro" id="IPR029063">
    <property type="entry name" value="SAM-dependent_MTases_sf"/>
</dbReference>
<dbReference type="InterPro" id="IPR000551">
    <property type="entry name" value="MerR-type_HTH_dom"/>
</dbReference>
<evidence type="ECO:0000313" key="4">
    <source>
        <dbReference type="Proteomes" id="UP001576708"/>
    </source>
</evidence>
<dbReference type="SUPFAM" id="SSF46955">
    <property type="entry name" value="Putative DNA-binding domain"/>
    <property type="match status" value="1"/>
</dbReference>
<dbReference type="Gene3D" id="1.10.1660.10">
    <property type="match status" value="1"/>
</dbReference>
<sequence length="395" mass="45785">MYRISELAQKVGLSRSTLLYYEKLRLISAKRQSNGYRRYSDKDVQQVKLLQQLQAGGLTLKECQACLEAQIDRELLLHRLNVLDEEIAQKQKARELLSSMLGMNSMKEWHQSMEKEAPSAHLEWLLKQGFSEKQALRLKWLSKDMNEHDQYMADFEAIFQGLDRLGPSDESDSLKALHSLPIKSGDALEIGCGKGVTTLFLAKNSAFNLTALDNDEYSLSCLKEKTKENALEHRITSICASMTALPFEQGQFDLIWSEGSAYIMGIKQALKSWKPFLKHDGYLVISDLIWLTNNPDVEAIEFWQQNYPDMATSEYRIKEMIKAGYEVIENFTQSEQSWRNYLEPLKQKITQLDDKDFTSNSLNDLRKELRIHEQYLGQYGYQVFILKKQRLKHEN</sequence>
<name>A0ABV4VNV0_9GAMM</name>
<dbReference type="InterPro" id="IPR047057">
    <property type="entry name" value="MerR_fam"/>
</dbReference>
<evidence type="ECO:0000313" key="3">
    <source>
        <dbReference type="EMBL" id="MFB2621871.1"/>
    </source>
</evidence>
<dbReference type="Proteomes" id="UP001576708">
    <property type="component" value="Unassembled WGS sequence"/>
</dbReference>
<dbReference type="RefSeq" id="WP_220054318.1">
    <property type="nucleotide sequence ID" value="NZ_JBCATE010000009.1"/>
</dbReference>
<keyword evidence="1" id="KW-0238">DNA-binding</keyword>
<dbReference type="Pfam" id="PF08241">
    <property type="entry name" value="Methyltransf_11"/>
    <property type="match status" value="1"/>
</dbReference>